<dbReference type="SMART" id="SM01083">
    <property type="entry name" value="Cir_N"/>
    <property type="match status" value="1"/>
</dbReference>
<gene>
    <name evidence="10" type="ORF">WJX81_003487</name>
</gene>
<dbReference type="GO" id="GO:0000398">
    <property type="term" value="P:mRNA splicing, via spliceosome"/>
    <property type="evidence" value="ECO:0007669"/>
    <property type="project" value="TreeGrafter"/>
</dbReference>
<feature type="compositionally biased region" description="Basic and acidic residues" evidence="8">
    <location>
        <begin position="237"/>
        <end position="257"/>
    </location>
</feature>
<dbReference type="CDD" id="cd00519">
    <property type="entry name" value="Lipase_3"/>
    <property type="match status" value="1"/>
</dbReference>
<feature type="region of interest" description="Disordered" evidence="8">
    <location>
        <begin position="228"/>
        <end position="257"/>
    </location>
</feature>
<accession>A0AAW1QAE2</accession>
<evidence type="ECO:0000259" key="9">
    <source>
        <dbReference type="SMART" id="SM01083"/>
    </source>
</evidence>
<dbReference type="InterPro" id="IPR022209">
    <property type="entry name" value="CWC25"/>
</dbReference>
<sequence length="725" mass="79384">MGGGLTFLNKKTWHPGRMQNQEEKWKREQAAEKEAKKLAEIRTQIEQERQNEELHQVAVSAGVKSQADRLDWMYSGGMVAKQEADKRAEEQLLGVRPVELAEAAAPSKAEAVAQLPTFYAEDTPASANELWSRLHSDPLFAIRQQEIAARRSVAKNPVKMDAIKREVAQAKAAQAAPVADVKLDKRARNEAKKEAKRAKRDAEIAAAHAGRDLRYGLNHAEAAQGYGRSDLAASTRQRLEEAARKKEEEAREKAAQRYTRTEYKTGRLTAEERTARLAEMAGNADVHEEARWSRLRTAKAADAEEEARAERAGADRGGAHHADTAGFLQAATREAYGLGTPGNCAPLRNDAQMYPDTSETRSISQESTEWSRFQDLLADVSERIVPEPLRKASQAAQARLGTLAGLPDPIDNPTTPELRALLAGLLPACVMMDAVYEDVTAWDKLTADVRFPLQGGGPIRDKRRINAKGPYGSMQRSHPLQAAARTDLHLTQKSPWDTIAYVVAFQAPTPPTTAAFVFRATDWISVTNYASDLDAVLIPYPGCDGCRVHAGFLRAFQSLTDPHSPEGNIGAAWSDLSGGLAPSSVLCAGYSRGCTLAFLCALWAKQTYGAAVKAEVVTMGCPAAGNAAFVAHYNAVMSADATYRITNHADVIPSLLPRSAGYRFVGAPIWLYRLGSHFPGNYSAYAMERPAWFTGKLSDHYPGYRYILPIEQITGLNISRYSQPE</sequence>
<evidence type="ECO:0000256" key="5">
    <source>
        <dbReference type="ARBA" id="ARBA00023054"/>
    </source>
</evidence>
<feature type="compositionally biased region" description="Basic and acidic residues" evidence="8">
    <location>
        <begin position="299"/>
        <end position="320"/>
    </location>
</feature>
<dbReference type="Pfam" id="PF01764">
    <property type="entry name" value="Lipase_3"/>
    <property type="match status" value="1"/>
</dbReference>
<dbReference type="PANTHER" id="PTHR16196">
    <property type="entry name" value="CELL CYCLE CONTROL PROTEIN CWF25"/>
    <property type="match status" value="1"/>
</dbReference>
<keyword evidence="5" id="KW-0175">Coiled coil</keyword>
<keyword evidence="11" id="KW-1185">Reference proteome</keyword>
<evidence type="ECO:0000256" key="8">
    <source>
        <dbReference type="SAM" id="MobiDB-lite"/>
    </source>
</evidence>
<protein>
    <recommendedName>
        <fullName evidence="9">CBF1-interacting co-repressor CIR N-terminal domain-containing protein</fullName>
    </recommendedName>
</protein>
<evidence type="ECO:0000256" key="2">
    <source>
        <dbReference type="ARBA" id="ARBA00006695"/>
    </source>
</evidence>
<reference evidence="10 11" key="1">
    <citation type="journal article" date="2024" name="Nat. Commun.">
        <title>Phylogenomics reveals the evolutionary origins of lichenization in chlorophyte algae.</title>
        <authorList>
            <person name="Puginier C."/>
            <person name="Libourel C."/>
            <person name="Otte J."/>
            <person name="Skaloud P."/>
            <person name="Haon M."/>
            <person name="Grisel S."/>
            <person name="Petersen M."/>
            <person name="Berrin J.G."/>
            <person name="Delaux P.M."/>
            <person name="Dal Grande F."/>
            <person name="Keller J."/>
        </authorList>
    </citation>
    <scope>NUCLEOTIDE SEQUENCE [LARGE SCALE GENOMIC DNA]</scope>
    <source>
        <strain evidence="10 11">SAG 245.80</strain>
    </source>
</reference>
<feature type="region of interest" description="Disordered" evidence="8">
    <location>
        <begin position="1"/>
        <end position="23"/>
    </location>
</feature>
<dbReference type="InterPro" id="IPR002921">
    <property type="entry name" value="Fungal_lipase-type"/>
</dbReference>
<evidence type="ECO:0000313" key="10">
    <source>
        <dbReference type="EMBL" id="KAK9819174.1"/>
    </source>
</evidence>
<dbReference type="AlphaFoldDB" id="A0AAW1QAE2"/>
<evidence type="ECO:0000256" key="1">
    <source>
        <dbReference type="ARBA" id="ARBA00004123"/>
    </source>
</evidence>
<keyword evidence="7" id="KW-0539">Nucleus</keyword>
<evidence type="ECO:0000313" key="11">
    <source>
        <dbReference type="Proteomes" id="UP001445335"/>
    </source>
</evidence>
<dbReference type="InterPro" id="IPR019339">
    <property type="entry name" value="CIR_N_dom"/>
</dbReference>
<dbReference type="GO" id="GO:0006629">
    <property type="term" value="P:lipid metabolic process"/>
    <property type="evidence" value="ECO:0007669"/>
    <property type="project" value="InterPro"/>
</dbReference>
<keyword evidence="4" id="KW-0747">Spliceosome</keyword>
<name>A0AAW1QAE2_9CHLO</name>
<keyword evidence="3" id="KW-0507">mRNA processing</keyword>
<dbReference type="Gene3D" id="3.40.50.1820">
    <property type="entry name" value="alpha/beta hydrolase"/>
    <property type="match status" value="1"/>
</dbReference>
<dbReference type="Pfam" id="PF12542">
    <property type="entry name" value="CWC25"/>
    <property type="match status" value="1"/>
</dbReference>
<evidence type="ECO:0000256" key="3">
    <source>
        <dbReference type="ARBA" id="ARBA00022664"/>
    </source>
</evidence>
<dbReference type="InterPro" id="IPR029058">
    <property type="entry name" value="AB_hydrolase_fold"/>
</dbReference>
<proteinExistence type="inferred from homology"/>
<dbReference type="InterPro" id="IPR051376">
    <property type="entry name" value="CWC25_splicing_factor"/>
</dbReference>
<dbReference type="GO" id="GO:0005684">
    <property type="term" value="C:U2-type spliceosomal complex"/>
    <property type="evidence" value="ECO:0007669"/>
    <property type="project" value="TreeGrafter"/>
</dbReference>
<organism evidence="10 11">
    <name type="scientific">Elliptochloris bilobata</name>
    <dbReference type="NCBI Taxonomy" id="381761"/>
    <lineage>
        <taxon>Eukaryota</taxon>
        <taxon>Viridiplantae</taxon>
        <taxon>Chlorophyta</taxon>
        <taxon>core chlorophytes</taxon>
        <taxon>Trebouxiophyceae</taxon>
        <taxon>Trebouxiophyceae incertae sedis</taxon>
        <taxon>Elliptochloris clade</taxon>
        <taxon>Elliptochloris</taxon>
    </lineage>
</organism>
<feature type="domain" description="CBF1-interacting co-repressor CIR N-terminal" evidence="9">
    <location>
        <begin position="12"/>
        <end position="48"/>
    </location>
</feature>
<comment type="caution">
    <text evidence="10">The sequence shown here is derived from an EMBL/GenBank/DDBJ whole genome shotgun (WGS) entry which is preliminary data.</text>
</comment>
<dbReference type="SUPFAM" id="SSF53474">
    <property type="entry name" value="alpha/beta-Hydrolases"/>
    <property type="match status" value="1"/>
</dbReference>
<dbReference type="Proteomes" id="UP001445335">
    <property type="component" value="Unassembled WGS sequence"/>
</dbReference>
<feature type="region of interest" description="Disordered" evidence="8">
    <location>
        <begin position="298"/>
        <end position="320"/>
    </location>
</feature>
<dbReference type="Pfam" id="PF10197">
    <property type="entry name" value="Cir_N"/>
    <property type="match status" value="1"/>
</dbReference>
<evidence type="ECO:0000256" key="7">
    <source>
        <dbReference type="ARBA" id="ARBA00023242"/>
    </source>
</evidence>
<dbReference type="PANTHER" id="PTHR16196:SF0">
    <property type="entry name" value="PRE-MRNA-SPLICING FACTOR CWC25 HOMOLOG"/>
    <property type="match status" value="1"/>
</dbReference>
<evidence type="ECO:0000256" key="6">
    <source>
        <dbReference type="ARBA" id="ARBA00023187"/>
    </source>
</evidence>
<evidence type="ECO:0000256" key="4">
    <source>
        <dbReference type="ARBA" id="ARBA00022728"/>
    </source>
</evidence>
<keyword evidence="6" id="KW-0508">mRNA splicing</keyword>
<dbReference type="EMBL" id="JALJOU010000127">
    <property type="protein sequence ID" value="KAK9819174.1"/>
    <property type="molecule type" value="Genomic_DNA"/>
</dbReference>
<comment type="similarity">
    <text evidence="2">Belongs to the CWC25 family.</text>
</comment>
<comment type="subcellular location">
    <subcellularLocation>
        <location evidence="1">Nucleus</location>
    </subcellularLocation>
</comment>